<dbReference type="InterPro" id="IPR036188">
    <property type="entry name" value="FAD/NAD-bd_sf"/>
</dbReference>
<feature type="compositionally biased region" description="Pro residues" evidence="1">
    <location>
        <begin position="284"/>
        <end position="296"/>
    </location>
</feature>
<feature type="compositionally biased region" description="Basic residues" evidence="1">
    <location>
        <begin position="257"/>
        <end position="270"/>
    </location>
</feature>
<dbReference type="GO" id="GO:0016116">
    <property type="term" value="P:carotenoid metabolic process"/>
    <property type="evidence" value="ECO:0007669"/>
    <property type="project" value="InterPro"/>
</dbReference>
<feature type="compositionally biased region" description="Polar residues" evidence="1">
    <location>
        <begin position="271"/>
        <end position="282"/>
    </location>
</feature>
<protein>
    <recommendedName>
        <fullName evidence="5">Amine oxidase domain-containing protein</fullName>
    </recommendedName>
</protein>
<feature type="region of interest" description="Disordered" evidence="1">
    <location>
        <begin position="228"/>
        <end position="297"/>
    </location>
</feature>
<dbReference type="InterPro" id="IPR045892">
    <property type="entry name" value="CrtISO-like"/>
</dbReference>
<keyword evidence="2" id="KW-0472">Membrane</keyword>
<keyword evidence="2" id="KW-0812">Transmembrane</keyword>
<evidence type="ECO:0000313" key="4">
    <source>
        <dbReference type="Proteomes" id="UP000306102"/>
    </source>
</evidence>
<sequence>MSSSLNGRESEMSSGGMVKPVKEKENPKLALEAQLRAAPLLTSSRSSFIWALIVFLMCVFLLLLLVCPGEAAVNNVLLDFLDRVLLLASAPPTASLDIGDFIVAITVSNRSVLQVLSVDKVLESDGNVGVDRSSYDAIVIGSLIGGLVAATQLVVKGASFLVLEKYVIPGGSSGFYKRDGYAFDVGSSNHYLFNQAWLQIGTGSDALFQTHIHHRNQAMTSARQYMDTASSETLNPAAGSSALRPDHTRAGVDRLSMARKKSRHLNHKQSHIWSYRSTNKQDPTPAPPTTSTPAPPSTTCTACCSTCSGSGPSSEQEAKISVAIAVGSESSGTADSSTSADQRGGYIAFTICSRNE</sequence>
<dbReference type="Gene3D" id="3.50.50.60">
    <property type="entry name" value="FAD/NAD(P)-binding domain"/>
    <property type="match status" value="1"/>
</dbReference>
<gene>
    <name evidence="3" type="ORF">TEA_001012</name>
</gene>
<dbReference type="Pfam" id="PF13450">
    <property type="entry name" value="NAD_binding_8"/>
    <property type="match status" value="1"/>
</dbReference>
<dbReference type="AlphaFoldDB" id="A0A4S4EWA0"/>
<feature type="region of interest" description="Disordered" evidence="1">
    <location>
        <begin position="1"/>
        <end position="20"/>
    </location>
</feature>
<reference evidence="3 4" key="1">
    <citation type="journal article" date="2018" name="Proc. Natl. Acad. Sci. U.S.A.">
        <title>Draft genome sequence of Camellia sinensis var. sinensis provides insights into the evolution of the tea genome and tea quality.</title>
        <authorList>
            <person name="Wei C."/>
            <person name="Yang H."/>
            <person name="Wang S."/>
            <person name="Zhao J."/>
            <person name="Liu C."/>
            <person name="Gao L."/>
            <person name="Xia E."/>
            <person name="Lu Y."/>
            <person name="Tai Y."/>
            <person name="She G."/>
            <person name="Sun J."/>
            <person name="Cao H."/>
            <person name="Tong W."/>
            <person name="Gao Q."/>
            <person name="Li Y."/>
            <person name="Deng W."/>
            <person name="Jiang X."/>
            <person name="Wang W."/>
            <person name="Chen Q."/>
            <person name="Zhang S."/>
            <person name="Li H."/>
            <person name="Wu J."/>
            <person name="Wang P."/>
            <person name="Li P."/>
            <person name="Shi C."/>
            <person name="Zheng F."/>
            <person name="Jian J."/>
            <person name="Huang B."/>
            <person name="Shan D."/>
            <person name="Shi M."/>
            <person name="Fang C."/>
            <person name="Yue Y."/>
            <person name="Li F."/>
            <person name="Li D."/>
            <person name="Wei S."/>
            <person name="Han B."/>
            <person name="Jiang C."/>
            <person name="Yin Y."/>
            <person name="Xia T."/>
            <person name="Zhang Z."/>
            <person name="Bennetzen J.L."/>
            <person name="Zhao S."/>
            <person name="Wan X."/>
        </authorList>
    </citation>
    <scope>NUCLEOTIDE SEQUENCE [LARGE SCALE GENOMIC DNA]</scope>
    <source>
        <strain evidence="4">cv. Shuchazao</strain>
        <tissue evidence="3">Leaf</tissue>
    </source>
</reference>
<dbReference type="STRING" id="542762.A0A4S4EWA0"/>
<dbReference type="PANTHER" id="PTHR46313">
    <property type="match status" value="1"/>
</dbReference>
<dbReference type="Proteomes" id="UP000306102">
    <property type="component" value="Unassembled WGS sequence"/>
</dbReference>
<evidence type="ECO:0000256" key="2">
    <source>
        <dbReference type="SAM" id="Phobius"/>
    </source>
</evidence>
<organism evidence="3 4">
    <name type="scientific">Camellia sinensis var. sinensis</name>
    <name type="common">China tea</name>
    <dbReference type="NCBI Taxonomy" id="542762"/>
    <lineage>
        <taxon>Eukaryota</taxon>
        <taxon>Viridiplantae</taxon>
        <taxon>Streptophyta</taxon>
        <taxon>Embryophyta</taxon>
        <taxon>Tracheophyta</taxon>
        <taxon>Spermatophyta</taxon>
        <taxon>Magnoliopsida</taxon>
        <taxon>eudicotyledons</taxon>
        <taxon>Gunneridae</taxon>
        <taxon>Pentapetalae</taxon>
        <taxon>asterids</taxon>
        <taxon>Ericales</taxon>
        <taxon>Theaceae</taxon>
        <taxon>Camellia</taxon>
    </lineage>
</organism>
<evidence type="ECO:0000313" key="3">
    <source>
        <dbReference type="EMBL" id="THG20656.1"/>
    </source>
</evidence>
<evidence type="ECO:0008006" key="5">
    <source>
        <dbReference type="Google" id="ProtNLM"/>
    </source>
</evidence>
<comment type="caution">
    <text evidence="3">The sequence shown here is derived from an EMBL/GenBank/DDBJ whole genome shotgun (WGS) entry which is preliminary data.</text>
</comment>
<dbReference type="PANTHER" id="PTHR46313:SF3">
    <property type="entry name" value="PROLYCOPENE ISOMERASE, CHLOROPLASTIC"/>
    <property type="match status" value="1"/>
</dbReference>
<dbReference type="SUPFAM" id="SSF51905">
    <property type="entry name" value="FAD/NAD(P)-binding domain"/>
    <property type="match status" value="1"/>
</dbReference>
<keyword evidence="4" id="KW-1185">Reference proteome</keyword>
<keyword evidence="2" id="KW-1133">Transmembrane helix</keyword>
<accession>A0A4S4EWA0</accession>
<proteinExistence type="predicted"/>
<evidence type="ECO:0000256" key="1">
    <source>
        <dbReference type="SAM" id="MobiDB-lite"/>
    </source>
</evidence>
<feature type="transmembrane region" description="Helical" evidence="2">
    <location>
        <begin position="48"/>
        <end position="66"/>
    </location>
</feature>
<name>A0A4S4EWA0_CAMSN</name>
<dbReference type="EMBL" id="SDRB02001791">
    <property type="protein sequence ID" value="THG20656.1"/>
    <property type="molecule type" value="Genomic_DNA"/>
</dbReference>